<dbReference type="SUPFAM" id="SSF54928">
    <property type="entry name" value="RNA-binding domain, RBD"/>
    <property type="match status" value="1"/>
</dbReference>
<dbReference type="InterPro" id="IPR039515">
    <property type="entry name" value="NOT4_mRING-HC-C4C4"/>
</dbReference>
<dbReference type="Proteomes" id="UP000249390">
    <property type="component" value="Unassembled WGS sequence"/>
</dbReference>
<keyword evidence="7" id="KW-1185">Reference proteome</keyword>
<dbReference type="GO" id="GO:0004842">
    <property type="term" value="F:ubiquitin-protein transferase activity"/>
    <property type="evidence" value="ECO:0007669"/>
    <property type="project" value="InterPro"/>
</dbReference>
<dbReference type="InterPro" id="IPR039780">
    <property type="entry name" value="Mot2"/>
</dbReference>
<dbReference type="FunFam" id="3.30.70.330:FF:000161">
    <property type="entry name" value="RNA binding (RRM/RBD/RNP motifs) family protein"/>
    <property type="match status" value="1"/>
</dbReference>
<protein>
    <recommendedName>
        <fullName evidence="8">RING-type domain-containing protein</fullName>
    </recommendedName>
</protein>
<feature type="region of interest" description="Disordered" evidence="3">
    <location>
        <begin position="388"/>
        <end position="420"/>
    </location>
</feature>
<reference evidence="6 7" key="1">
    <citation type="submission" date="2018-06" db="EMBL/GenBank/DDBJ databases">
        <title>The Genome of Cuscuta australis (Dodder) Provides Insight into the Evolution of Plant Parasitism.</title>
        <authorList>
            <person name="Liu H."/>
        </authorList>
    </citation>
    <scope>NUCLEOTIDE SEQUENCE [LARGE SCALE GENOMIC DNA]</scope>
    <source>
        <strain evidence="7">cv. Yunnan</strain>
        <tissue evidence="6">Vines</tissue>
    </source>
</reference>
<feature type="compositionally biased region" description="Polar residues" evidence="3">
    <location>
        <begin position="336"/>
        <end position="350"/>
    </location>
</feature>
<feature type="domain" description="RRM" evidence="5">
    <location>
        <begin position="113"/>
        <end position="199"/>
    </location>
</feature>
<dbReference type="CDD" id="cd12438">
    <property type="entry name" value="RRM_CNOT4"/>
    <property type="match status" value="1"/>
</dbReference>
<dbReference type="AlphaFoldDB" id="A0A328DBH3"/>
<dbReference type="InterPro" id="IPR012677">
    <property type="entry name" value="Nucleotide-bd_a/b_plait_sf"/>
</dbReference>
<evidence type="ECO:0000256" key="1">
    <source>
        <dbReference type="PROSITE-ProRule" id="PRU00175"/>
    </source>
</evidence>
<dbReference type="GO" id="GO:0030014">
    <property type="term" value="C:CCR4-NOT complex"/>
    <property type="evidence" value="ECO:0007669"/>
    <property type="project" value="InterPro"/>
</dbReference>
<dbReference type="PROSITE" id="PS50089">
    <property type="entry name" value="ZF_RING_2"/>
    <property type="match status" value="1"/>
</dbReference>
<dbReference type="InterPro" id="IPR035979">
    <property type="entry name" value="RBD_domain_sf"/>
</dbReference>
<organism evidence="6 7">
    <name type="scientific">Cuscuta australis</name>
    <dbReference type="NCBI Taxonomy" id="267555"/>
    <lineage>
        <taxon>Eukaryota</taxon>
        <taxon>Viridiplantae</taxon>
        <taxon>Streptophyta</taxon>
        <taxon>Embryophyta</taxon>
        <taxon>Tracheophyta</taxon>
        <taxon>Spermatophyta</taxon>
        <taxon>Magnoliopsida</taxon>
        <taxon>eudicotyledons</taxon>
        <taxon>Gunneridae</taxon>
        <taxon>Pentapetalae</taxon>
        <taxon>asterids</taxon>
        <taxon>lamiids</taxon>
        <taxon>Solanales</taxon>
        <taxon>Convolvulaceae</taxon>
        <taxon>Cuscuteae</taxon>
        <taxon>Cuscuta</taxon>
        <taxon>Cuscuta subgen. Grammica</taxon>
        <taxon>Cuscuta sect. Cleistogrammica</taxon>
    </lineage>
</organism>
<evidence type="ECO:0000259" key="4">
    <source>
        <dbReference type="PROSITE" id="PS50089"/>
    </source>
</evidence>
<dbReference type="Pfam" id="PF14570">
    <property type="entry name" value="zf-RING_4"/>
    <property type="match status" value="1"/>
</dbReference>
<evidence type="ECO:0000313" key="7">
    <source>
        <dbReference type="Proteomes" id="UP000249390"/>
    </source>
</evidence>
<keyword evidence="1" id="KW-0863">Zinc-finger</keyword>
<feature type="compositionally biased region" description="Low complexity" evidence="3">
    <location>
        <begin position="289"/>
        <end position="305"/>
    </location>
</feature>
<comment type="caution">
    <text evidence="6">The sequence shown here is derived from an EMBL/GenBank/DDBJ whole genome shotgun (WGS) entry which is preliminary data.</text>
</comment>
<name>A0A328DBH3_9ASTE</name>
<evidence type="ECO:0000256" key="3">
    <source>
        <dbReference type="SAM" id="MobiDB-lite"/>
    </source>
</evidence>
<feature type="region of interest" description="Disordered" evidence="3">
    <location>
        <begin position="284"/>
        <end position="350"/>
    </location>
</feature>
<dbReference type="Gene3D" id="3.30.40.10">
    <property type="entry name" value="Zinc/RING finger domain, C3HC4 (zinc finger)"/>
    <property type="match status" value="1"/>
</dbReference>
<dbReference type="GO" id="GO:0008270">
    <property type="term" value="F:zinc ion binding"/>
    <property type="evidence" value="ECO:0007669"/>
    <property type="project" value="UniProtKB-KW"/>
</dbReference>
<dbReference type="GO" id="GO:0016567">
    <property type="term" value="P:protein ubiquitination"/>
    <property type="evidence" value="ECO:0007669"/>
    <property type="project" value="TreeGrafter"/>
</dbReference>
<evidence type="ECO:0008006" key="8">
    <source>
        <dbReference type="Google" id="ProtNLM"/>
    </source>
</evidence>
<accession>A0A328DBH3</accession>
<dbReference type="EMBL" id="NQVE01000162">
    <property type="protein sequence ID" value="RAL42766.1"/>
    <property type="molecule type" value="Genomic_DNA"/>
</dbReference>
<dbReference type="InterPro" id="IPR013083">
    <property type="entry name" value="Znf_RING/FYVE/PHD"/>
</dbReference>
<feature type="domain" description="RING-type" evidence="4">
    <location>
        <begin position="13"/>
        <end position="61"/>
    </location>
</feature>
<gene>
    <name evidence="6" type="ORF">DM860_009273</name>
</gene>
<evidence type="ECO:0000313" key="6">
    <source>
        <dbReference type="EMBL" id="RAL42766.1"/>
    </source>
</evidence>
<dbReference type="Pfam" id="PF00076">
    <property type="entry name" value="RRM_1"/>
    <property type="match status" value="1"/>
</dbReference>
<feature type="compositionally biased region" description="Low complexity" evidence="3">
    <location>
        <begin position="400"/>
        <end position="410"/>
    </location>
</feature>
<dbReference type="Gene3D" id="3.30.70.330">
    <property type="match status" value="1"/>
</dbReference>
<dbReference type="PROSITE" id="PS50102">
    <property type="entry name" value="RRM"/>
    <property type="match status" value="1"/>
</dbReference>
<evidence type="ECO:0000259" key="5">
    <source>
        <dbReference type="PROSITE" id="PS50102"/>
    </source>
</evidence>
<dbReference type="CDD" id="cd16618">
    <property type="entry name" value="mRING-HC-C4C4_CNOT4"/>
    <property type="match status" value="1"/>
</dbReference>
<dbReference type="PANTHER" id="PTHR12603">
    <property type="entry name" value="CCR4-NOT TRANSCRIPTION COMPLEX RELATED"/>
    <property type="match status" value="1"/>
</dbReference>
<dbReference type="InterPro" id="IPR034261">
    <property type="entry name" value="CNOT4_RRM"/>
</dbReference>
<dbReference type="InterPro" id="IPR003954">
    <property type="entry name" value="RRM_euk-type"/>
</dbReference>
<keyword evidence="2" id="KW-0694">RNA-binding</keyword>
<evidence type="ECO:0000256" key="2">
    <source>
        <dbReference type="PROSITE-ProRule" id="PRU00176"/>
    </source>
</evidence>
<keyword evidence="1" id="KW-0862">Zinc</keyword>
<dbReference type="SMART" id="SM00361">
    <property type="entry name" value="RRM_1"/>
    <property type="match status" value="1"/>
</dbReference>
<dbReference type="SUPFAM" id="SSF57850">
    <property type="entry name" value="RING/U-box"/>
    <property type="match status" value="1"/>
</dbReference>
<dbReference type="PANTHER" id="PTHR12603:SF10">
    <property type="entry name" value="TRANSCRIPTION FACTOR C2H2 FAMILY"/>
    <property type="match status" value="1"/>
</dbReference>
<sequence length="851" mass="94263">MRGIMSNEEEKKCPLCAEEMDWTDQQFKPCKCGYQMCVWCWHHIMDMAEKEETEGRCPACRSIYDKEKVVAMQTDIERVKNCHANGKTKPPKAKPKTNEVKKDLTNVRVIQRKMAYVIGLPLTLADEDLLQRKQYFGQYGKVTKVSLSRTAGGAIQQFINDSCSVYITYSKEEEAVRCIQSVHGFVLDGRFLRASFGTAKYCHAWLRNMPCNNTSCLYLHSLGADEDSFGKDETAAIHTRNRVQQVAGATVNMIRRSGSMLPPPVDDIANIGNHSTEKPLAQNALDTTNGNLSSSGSYNSRPLSGNDKEGGPSVPKRPTSFVDIVGRSSRSDPENDGNSSHSWKSLNLSPDMSGLSISRDDYIKDSYSDTQHFNASSSNNLANQMQINQGHDPYSETPHSNVSSSSYVASHMQRDQNSGEFSDEMFREDLISPDSQGSRDSNGLWKMASIVDSSHPENYRENTGGHLPLNNKGTCSSAIGLSLHNSTVHKQEDEASLPLSCANLVLSEGYPDMKFQRSAKTDMVYRSSNSFSNEEIVEHLRRIEDDILSNDVESPAFSPVESSIISNIMSMNFDDEAGGYHSSSRNIANFGQTRLPLTNQNSIPSQGDALEPSFLNIGQLPKPCSGTDYDGHNDHYLCKPPQYQVQRARSLGPPGFSVPTMHTPPGFACDGAGGFPRRTSGSASNTEFVDPAILSFVKSNSSSMNTEMGRAFAPQQQRSLDEETRLWLLMQQQKSGELSQIFAPSHHYDQMLLGRHGGNEFSSSNNAYGFHQPTPNMTQPSSLPRGYQQQHGLEEMQCRNEAVGLMRGATEMDINQRLGALNYFSGSYGDLMFQAQTSGDTYTNRGLFGMM</sequence>
<keyword evidence="1" id="KW-0479">Metal-binding</keyword>
<dbReference type="InterPro" id="IPR000504">
    <property type="entry name" value="RRM_dom"/>
</dbReference>
<dbReference type="GO" id="GO:0003723">
    <property type="term" value="F:RNA binding"/>
    <property type="evidence" value="ECO:0007669"/>
    <property type="project" value="UniProtKB-UniRule"/>
</dbReference>
<proteinExistence type="predicted"/>
<dbReference type="InterPro" id="IPR001841">
    <property type="entry name" value="Znf_RING"/>
</dbReference>